<dbReference type="RefSeq" id="WP_273174527.1">
    <property type="nucleotide sequence ID" value="NZ_JAAXZR010000027.1"/>
</dbReference>
<dbReference type="EMBL" id="JAAXZR010000027">
    <property type="protein sequence ID" value="NLT80370.1"/>
    <property type="molecule type" value="Genomic_DNA"/>
</dbReference>
<comment type="caution">
    <text evidence="1">The sequence shown here is derived from an EMBL/GenBank/DDBJ whole genome shotgun (WGS) entry which is preliminary data.</text>
</comment>
<protein>
    <submittedName>
        <fullName evidence="1">Uncharacterized protein</fullName>
    </submittedName>
</protein>
<evidence type="ECO:0000313" key="1">
    <source>
        <dbReference type="EMBL" id="NLT80370.1"/>
    </source>
</evidence>
<dbReference type="AlphaFoldDB" id="A0A971D0D0"/>
<evidence type="ECO:0000313" key="2">
    <source>
        <dbReference type="Proteomes" id="UP000767327"/>
    </source>
</evidence>
<dbReference type="Proteomes" id="UP000767327">
    <property type="component" value="Unassembled WGS sequence"/>
</dbReference>
<proteinExistence type="predicted"/>
<organism evidence="1 2">
    <name type="scientific">Bifidobacterium crudilactis</name>
    <dbReference type="NCBI Taxonomy" id="327277"/>
    <lineage>
        <taxon>Bacteria</taxon>
        <taxon>Bacillati</taxon>
        <taxon>Actinomycetota</taxon>
        <taxon>Actinomycetes</taxon>
        <taxon>Bifidobacteriales</taxon>
        <taxon>Bifidobacteriaceae</taxon>
        <taxon>Bifidobacterium</taxon>
    </lineage>
</organism>
<reference evidence="1" key="1">
    <citation type="journal article" date="2020" name="Biotechnol. Biofuels">
        <title>New insights from the biogas microbiome by comprehensive genome-resolved metagenomics of nearly 1600 species originating from multiple anaerobic digesters.</title>
        <authorList>
            <person name="Campanaro S."/>
            <person name="Treu L."/>
            <person name="Rodriguez-R L.M."/>
            <person name="Kovalovszki A."/>
            <person name="Ziels R.M."/>
            <person name="Maus I."/>
            <person name="Zhu X."/>
            <person name="Kougias P.G."/>
            <person name="Basile A."/>
            <person name="Luo G."/>
            <person name="Schluter A."/>
            <person name="Konstantinidis K.T."/>
            <person name="Angelidaki I."/>
        </authorList>
    </citation>
    <scope>NUCLEOTIDE SEQUENCE</scope>
    <source>
        <strain evidence="1">AS01afH2WH_6</strain>
    </source>
</reference>
<reference evidence="1" key="2">
    <citation type="submission" date="2020-01" db="EMBL/GenBank/DDBJ databases">
        <authorList>
            <person name="Campanaro S."/>
        </authorList>
    </citation>
    <scope>NUCLEOTIDE SEQUENCE</scope>
    <source>
        <strain evidence="1">AS01afH2WH_6</strain>
    </source>
</reference>
<name>A0A971D0D0_9BIFI</name>
<gene>
    <name evidence="1" type="ORF">GXW98_08840</name>
</gene>
<sequence length="75" mass="8501">MGYLTVHVGTSSVLDYLWNSFLARSKPDALSDEQLVERATAIGVTEQWISAYEWQEQYLKYPERVLGLLNGHPAS</sequence>
<accession>A0A971D0D0</accession>